<sequence>MKIDELKKLMNKSTAVLVMENGDPSYVVLNYDTYKDLVLTKEDEKSVKINQNLPPQESLKEPVFRGVDEIIAASKMTFGENELEILERINKDIQVLREEIQKEEKLLTID</sequence>
<gene>
    <name evidence="1" type="ORF">UT75_C0010G0028</name>
</gene>
<dbReference type="EMBL" id="LBXZ01000010">
    <property type="protein sequence ID" value="KKR40089.1"/>
    <property type="molecule type" value="Genomic_DNA"/>
</dbReference>
<name>A0A0G0QIC2_9BACT</name>
<reference evidence="1 2" key="1">
    <citation type="journal article" date="2015" name="Nature">
        <title>rRNA introns, odd ribosomes, and small enigmatic genomes across a large radiation of phyla.</title>
        <authorList>
            <person name="Brown C.T."/>
            <person name="Hug L.A."/>
            <person name="Thomas B.C."/>
            <person name="Sharon I."/>
            <person name="Castelle C.J."/>
            <person name="Singh A."/>
            <person name="Wilkins M.J."/>
            <person name="Williams K.H."/>
            <person name="Banfield J.F."/>
        </authorList>
    </citation>
    <scope>NUCLEOTIDE SEQUENCE [LARGE SCALE GENOMIC DNA]</scope>
</reference>
<proteinExistence type="predicted"/>
<dbReference type="Proteomes" id="UP000034072">
    <property type="component" value="Unassembled WGS sequence"/>
</dbReference>
<organism evidence="1 2">
    <name type="scientific">Candidatus Yanofskybacteria bacterium GW2011_GWE2_40_11</name>
    <dbReference type="NCBI Taxonomy" id="1619033"/>
    <lineage>
        <taxon>Bacteria</taxon>
        <taxon>Candidatus Yanofskyibacteriota</taxon>
    </lineage>
</organism>
<accession>A0A0G0QIC2</accession>
<dbReference type="AlphaFoldDB" id="A0A0G0QIC2"/>
<evidence type="ECO:0000313" key="1">
    <source>
        <dbReference type="EMBL" id="KKR40089.1"/>
    </source>
</evidence>
<comment type="caution">
    <text evidence="1">The sequence shown here is derived from an EMBL/GenBank/DDBJ whole genome shotgun (WGS) entry which is preliminary data.</text>
</comment>
<evidence type="ECO:0000313" key="2">
    <source>
        <dbReference type="Proteomes" id="UP000034072"/>
    </source>
</evidence>
<protein>
    <submittedName>
        <fullName evidence="1">Uncharacterized protein</fullName>
    </submittedName>
</protein>